<evidence type="ECO:0000256" key="5">
    <source>
        <dbReference type="ARBA" id="ARBA00023242"/>
    </source>
</evidence>
<feature type="region of interest" description="Disordered" evidence="7">
    <location>
        <begin position="344"/>
        <end position="383"/>
    </location>
</feature>
<feature type="compositionally biased region" description="Basic residues" evidence="7">
    <location>
        <begin position="1"/>
        <end position="10"/>
    </location>
</feature>
<dbReference type="GO" id="GO:0000111">
    <property type="term" value="C:nucleotide-excision repair factor 2 complex"/>
    <property type="evidence" value="ECO:0007669"/>
    <property type="project" value="TreeGrafter"/>
</dbReference>
<gene>
    <name evidence="11" type="ORF">K491DRAFT_754975</name>
</gene>
<dbReference type="OrthoDB" id="300780at2759"/>
<evidence type="ECO:0000313" key="11">
    <source>
        <dbReference type="EMBL" id="KAF2659861.1"/>
    </source>
</evidence>
<feature type="compositionally biased region" description="Basic and acidic residues" evidence="7">
    <location>
        <begin position="845"/>
        <end position="859"/>
    </location>
</feature>
<evidence type="ECO:0000259" key="8">
    <source>
        <dbReference type="SMART" id="SM01030"/>
    </source>
</evidence>
<feature type="compositionally biased region" description="Acidic residues" evidence="7">
    <location>
        <begin position="826"/>
        <end position="844"/>
    </location>
</feature>
<evidence type="ECO:0000256" key="3">
    <source>
        <dbReference type="ARBA" id="ARBA00022763"/>
    </source>
</evidence>
<evidence type="ECO:0000313" key="12">
    <source>
        <dbReference type="Proteomes" id="UP000799324"/>
    </source>
</evidence>
<feature type="compositionally biased region" description="Acidic residues" evidence="7">
    <location>
        <begin position="122"/>
        <end position="132"/>
    </location>
</feature>
<feature type="coiled-coil region" evidence="6">
    <location>
        <begin position="722"/>
        <end position="749"/>
    </location>
</feature>
<organism evidence="11 12">
    <name type="scientific">Lophiostoma macrostomum CBS 122681</name>
    <dbReference type="NCBI Taxonomy" id="1314788"/>
    <lineage>
        <taxon>Eukaryota</taxon>
        <taxon>Fungi</taxon>
        <taxon>Dikarya</taxon>
        <taxon>Ascomycota</taxon>
        <taxon>Pezizomycotina</taxon>
        <taxon>Dothideomycetes</taxon>
        <taxon>Pleosporomycetidae</taxon>
        <taxon>Pleosporales</taxon>
        <taxon>Lophiostomataceae</taxon>
        <taxon>Lophiostoma</taxon>
    </lineage>
</organism>
<evidence type="ECO:0000256" key="4">
    <source>
        <dbReference type="ARBA" id="ARBA00023204"/>
    </source>
</evidence>
<feature type="domain" description="Rad4 beta-hairpin" evidence="9">
    <location>
        <begin position="589"/>
        <end position="652"/>
    </location>
</feature>
<dbReference type="InterPro" id="IPR042488">
    <property type="entry name" value="Rad4_BHD3_sf"/>
</dbReference>
<feature type="domain" description="Rad4 beta-hairpin" evidence="8">
    <location>
        <begin position="529"/>
        <end position="587"/>
    </location>
</feature>
<protein>
    <submittedName>
        <fullName evidence="11">Rad4-domain-containing protein</fullName>
    </submittedName>
</protein>
<dbReference type="PANTHER" id="PTHR12135:SF0">
    <property type="entry name" value="DNA REPAIR PROTEIN COMPLEMENTING XP-C CELLS"/>
    <property type="match status" value="1"/>
</dbReference>
<dbReference type="GO" id="GO:0006298">
    <property type="term" value="P:mismatch repair"/>
    <property type="evidence" value="ECO:0007669"/>
    <property type="project" value="TreeGrafter"/>
</dbReference>
<evidence type="ECO:0000259" key="10">
    <source>
        <dbReference type="SMART" id="SM01032"/>
    </source>
</evidence>
<dbReference type="Gene3D" id="3.30.60.290">
    <property type="entry name" value="Rad4, beta-hairpin domain BHD2"/>
    <property type="match status" value="1"/>
</dbReference>
<keyword evidence="6" id="KW-0175">Coiled coil</keyword>
<sequence length="938" mass="104137">MAGGRGRLHKPTGAATSATPKRTTRRGAASQDATWVPDVFHDLLSEATSSKAAGPEEDRKPLKKRKTALSTRPIPAKPADGRHPATSSKATPPRTLAEDAFVSSDKEDDEGSDARPIQTIIDSDESDESDLEWEDALGEGDIDEDENAGDEEEAELSDLSITIAGDKGKEKETTKKVRRRGITSVDKKRRLDIHKMHVLCLLYHVHRRNAWCNDGRVQAGLRKLPPPKILSNLVPNPEFNQYQASKRFIDGMNELKIMWGNKFKVTALGIHKPRWHDVDAEAQAFTDFDDLDIPMDRQDFRKAASSLQGSQDIGAQLFCALLRAIGVEARLVCSLQVLPFASAAQASTPSKPSSEKSTIHLDPYNNIEAPSPSKPKPKPPARPKRLSRLEKIMGERNLALSSGVAPRQKKKYHTAYPVYWVEALNPAHQKWVPIDPHSTFTVDKSDKLEPPLNSAQNSLVYAVAFEDDSVAKDVTRRYAKAYNAKTRKFRVECAEGGVKWWRRALKVFRRGAPLDRDQVEDAALARKEAAEGIPKNVQDFKDHPVYVLERHIKHNEVIHPLHQVGKVNVSSAMNPKMEPIYRRGDVHVVRSADKWYRLGRDVKAGEQPLKYAKPKKNARRSLPPDADVDMDEQEEVGAGLYAPFQTELYVAPPVIRGRVPRNAFGNLDLYVPSMVPPGGVHVPHKLASKAARIVGVDYADAVTGFSFKGRHGTAVVQGVVVAQEYKEAVEAALDAMEHAQVEAENAARTAEALRLWRKFYLGLKIAQRVNAIEIEGEKGPQINVHEELERQDKLMTEQQMAGGFFPDEGTVTEPPSRAREHYETSTYDEDDGGGFLPDLEDDDNQETRKLGLIRQDSEHFGSTLLSQQQLRPRQEEEQSGGFTTEDDGEDAGGFIREPSPPPHQDDMQGGFVQTDAAADDFAGGYESYAGQYCGGRTE</sequence>
<dbReference type="PANTHER" id="PTHR12135">
    <property type="entry name" value="DNA REPAIR PROTEIN XP-C / RAD4"/>
    <property type="match status" value="1"/>
</dbReference>
<dbReference type="InterPro" id="IPR018325">
    <property type="entry name" value="Rad4/PNGase_transGLS-fold"/>
</dbReference>
<dbReference type="Pfam" id="PF10403">
    <property type="entry name" value="BHD_1"/>
    <property type="match status" value="1"/>
</dbReference>
<dbReference type="Gene3D" id="3.30.70.2460">
    <property type="entry name" value="Rad4, beta-hairpin domain BHD3"/>
    <property type="match status" value="1"/>
</dbReference>
<dbReference type="Pfam" id="PF10405">
    <property type="entry name" value="BHD_3"/>
    <property type="match status" value="1"/>
</dbReference>
<dbReference type="GO" id="GO:0003697">
    <property type="term" value="F:single-stranded DNA binding"/>
    <property type="evidence" value="ECO:0007669"/>
    <property type="project" value="TreeGrafter"/>
</dbReference>
<dbReference type="InterPro" id="IPR018328">
    <property type="entry name" value="Rad4_beta-hairpin_dom3"/>
</dbReference>
<evidence type="ECO:0000259" key="9">
    <source>
        <dbReference type="SMART" id="SM01031"/>
    </source>
</evidence>
<evidence type="ECO:0000256" key="6">
    <source>
        <dbReference type="SAM" id="Coils"/>
    </source>
</evidence>
<feature type="region of interest" description="Disordered" evidence="7">
    <location>
        <begin position="803"/>
        <end position="910"/>
    </location>
</feature>
<dbReference type="GO" id="GO:0003684">
    <property type="term" value="F:damaged DNA binding"/>
    <property type="evidence" value="ECO:0007669"/>
    <property type="project" value="InterPro"/>
</dbReference>
<dbReference type="Gene3D" id="2.20.20.110">
    <property type="entry name" value="Rad4, beta-hairpin domain BHD1"/>
    <property type="match status" value="1"/>
</dbReference>
<dbReference type="Pfam" id="PF03835">
    <property type="entry name" value="Rad4"/>
    <property type="match status" value="1"/>
</dbReference>
<dbReference type="Gene3D" id="3.90.260.10">
    <property type="entry name" value="Transglutaminase-like"/>
    <property type="match status" value="1"/>
</dbReference>
<dbReference type="InterPro" id="IPR036985">
    <property type="entry name" value="Transglutaminase-like_sf"/>
</dbReference>
<keyword evidence="12" id="KW-1185">Reference proteome</keyword>
<reference evidence="11" key="1">
    <citation type="journal article" date="2020" name="Stud. Mycol.">
        <title>101 Dothideomycetes genomes: a test case for predicting lifestyles and emergence of pathogens.</title>
        <authorList>
            <person name="Haridas S."/>
            <person name="Albert R."/>
            <person name="Binder M."/>
            <person name="Bloem J."/>
            <person name="Labutti K."/>
            <person name="Salamov A."/>
            <person name="Andreopoulos B."/>
            <person name="Baker S."/>
            <person name="Barry K."/>
            <person name="Bills G."/>
            <person name="Bluhm B."/>
            <person name="Cannon C."/>
            <person name="Castanera R."/>
            <person name="Culley D."/>
            <person name="Daum C."/>
            <person name="Ezra D."/>
            <person name="Gonzalez J."/>
            <person name="Henrissat B."/>
            <person name="Kuo A."/>
            <person name="Liang C."/>
            <person name="Lipzen A."/>
            <person name="Lutzoni F."/>
            <person name="Magnuson J."/>
            <person name="Mondo S."/>
            <person name="Nolan M."/>
            <person name="Ohm R."/>
            <person name="Pangilinan J."/>
            <person name="Park H.-J."/>
            <person name="Ramirez L."/>
            <person name="Alfaro M."/>
            <person name="Sun H."/>
            <person name="Tritt A."/>
            <person name="Yoshinaga Y."/>
            <person name="Zwiers L.-H."/>
            <person name="Turgeon B."/>
            <person name="Goodwin S."/>
            <person name="Spatafora J."/>
            <person name="Crous P."/>
            <person name="Grigoriev I."/>
        </authorList>
    </citation>
    <scope>NUCLEOTIDE SEQUENCE</scope>
    <source>
        <strain evidence="11">CBS 122681</strain>
    </source>
</reference>
<dbReference type="EMBL" id="MU004303">
    <property type="protein sequence ID" value="KAF2659861.1"/>
    <property type="molecule type" value="Genomic_DNA"/>
</dbReference>
<keyword evidence="4" id="KW-0234">DNA repair</keyword>
<name>A0A6A6TKN8_9PLEO</name>
<dbReference type="FunFam" id="3.30.70.2460:FF:000001">
    <property type="entry name" value="DNA repair protein Rad4 family"/>
    <property type="match status" value="1"/>
</dbReference>
<evidence type="ECO:0000256" key="1">
    <source>
        <dbReference type="ARBA" id="ARBA00004123"/>
    </source>
</evidence>
<dbReference type="SMART" id="SM01030">
    <property type="entry name" value="BHD_1"/>
    <property type="match status" value="1"/>
</dbReference>
<dbReference type="AlphaFoldDB" id="A0A6A6TKN8"/>
<dbReference type="SUPFAM" id="SSF54001">
    <property type="entry name" value="Cysteine proteinases"/>
    <property type="match status" value="1"/>
</dbReference>
<proteinExistence type="inferred from homology"/>
<evidence type="ECO:0000256" key="2">
    <source>
        <dbReference type="ARBA" id="ARBA00009525"/>
    </source>
</evidence>
<dbReference type="Proteomes" id="UP000799324">
    <property type="component" value="Unassembled WGS sequence"/>
</dbReference>
<dbReference type="GO" id="GO:0006289">
    <property type="term" value="P:nucleotide-excision repair"/>
    <property type="evidence" value="ECO:0007669"/>
    <property type="project" value="InterPro"/>
</dbReference>
<dbReference type="SMART" id="SM01031">
    <property type="entry name" value="BHD_2"/>
    <property type="match status" value="1"/>
</dbReference>
<keyword evidence="5" id="KW-0539">Nucleus</keyword>
<dbReference type="InterPro" id="IPR038765">
    <property type="entry name" value="Papain-like_cys_pep_sf"/>
</dbReference>
<feature type="region of interest" description="Disordered" evidence="7">
    <location>
        <begin position="1"/>
        <end position="132"/>
    </location>
</feature>
<dbReference type="Pfam" id="PF10404">
    <property type="entry name" value="BHD_2"/>
    <property type="match status" value="1"/>
</dbReference>
<comment type="similarity">
    <text evidence="2">Belongs to the XPC family.</text>
</comment>
<accession>A0A6A6TKN8</accession>
<dbReference type="InterPro" id="IPR018327">
    <property type="entry name" value="BHD_2"/>
</dbReference>
<feature type="domain" description="Rad4 beta-hairpin" evidence="10">
    <location>
        <begin position="659"/>
        <end position="733"/>
    </location>
</feature>
<dbReference type="InterPro" id="IPR004583">
    <property type="entry name" value="DNA_repair_Rad4"/>
</dbReference>
<keyword evidence="3" id="KW-0227">DNA damage</keyword>
<comment type="subcellular location">
    <subcellularLocation>
        <location evidence="1">Nucleus</location>
    </subcellularLocation>
</comment>
<dbReference type="SMART" id="SM01032">
    <property type="entry name" value="BHD_3"/>
    <property type="match status" value="1"/>
</dbReference>
<evidence type="ECO:0000256" key="7">
    <source>
        <dbReference type="SAM" id="MobiDB-lite"/>
    </source>
</evidence>
<dbReference type="InterPro" id="IPR018326">
    <property type="entry name" value="Rad4_beta-hairpin_dom1"/>
</dbReference>
<dbReference type="GO" id="GO:0071942">
    <property type="term" value="C:XPC complex"/>
    <property type="evidence" value="ECO:0007669"/>
    <property type="project" value="TreeGrafter"/>
</dbReference>
<dbReference type="GO" id="GO:0005737">
    <property type="term" value="C:cytoplasm"/>
    <property type="evidence" value="ECO:0007669"/>
    <property type="project" value="TreeGrafter"/>
</dbReference>